<dbReference type="PATRIC" id="fig|28229.3.peg.1501"/>
<evidence type="ECO:0000256" key="1">
    <source>
        <dbReference type="ARBA" id="ARBA00022729"/>
    </source>
</evidence>
<gene>
    <name evidence="3" type="ORF">GAB14E_1895</name>
</gene>
<comment type="caution">
    <text evidence="3">The sequence shown here is derived from an EMBL/GenBank/DDBJ whole genome shotgun (WGS) entry which is preliminary data.</text>
</comment>
<evidence type="ECO:0000313" key="4">
    <source>
        <dbReference type="Proteomes" id="UP000029868"/>
    </source>
</evidence>
<dbReference type="RefSeq" id="WP_033081585.1">
    <property type="nucleotide sequence ID" value="NZ_JQEC01000015.1"/>
</dbReference>
<keyword evidence="2" id="KW-1133">Transmembrane helix</keyword>
<accession>A0A099KZU0</accession>
<evidence type="ECO:0000313" key="3">
    <source>
        <dbReference type="EMBL" id="KGJ95113.1"/>
    </source>
</evidence>
<dbReference type="AlphaFoldDB" id="A0A099KZU0"/>
<dbReference type="Gene3D" id="2.130.10.130">
    <property type="entry name" value="Integrin alpha, N-terminal"/>
    <property type="match status" value="1"/>
</dbReference>
<feature type="transmembrane region" description="Helical" evidence="2">
    <location>
        <begin position="12"/>
        <end position="32"/>
    </location>
</feature>
<dbReference type="InterPro" id="IPR028994">
    <property type="entry name" value="Integrin_alpha_N"/>
</dbReference>
<dbReference type="PANTHER" id="PTHR44103">
    <property type="entry name" value="PROPROTEIN CONVERTASE P"/>
    <property type="match status" value="1"/>
</dbReference>
<evidence type="ECO:0000256" key="2">
    <source>
        <dbReference type="SAM" id="Phobius"/>
    </source>
</evidence>
<organism evidence="3 4">
    <name type="scientific">Colwellia psychrerythraea</name>
    <name type="common">Vibrio psychroerythus</name>
    <dbReference type="NCBI Taxonomy" id="28229"/>
    <lineage>
        <taxon>Bacteria</taxon>
        <taxon>Pseudomonadati</taxon>
        <taxon>Pseudomonadota</taxon>
        <taxon>Gammaproteobacteria</taxon>
        <taxon>Alteromonadales</taxon>
        <taxon>Colwelliaceae</taxon>
        <taxon>Colwellia</taxon>
    </lineage>
</organism>
<dbReference type="SUPFAM" id="SSF69318">
    <property type="entry name" value="Integrin alpha N-terminal domain"/>
    <property type="match status" value="1"/>
</dbReference>
<keyword evidence="2" id="KW-0812">Transmembrane</keyword>
<keyword evidence="2" id="KW-0472">Membrane</keyword>
<dbReference type="Pfam" id="PF13517">
    <property type="entry name" value="FG-GAP_3"/>
    <property type="match status" value="2"/>
</dbReference>
<protein>
    <recommendedName>
        <fullName evidence="5">FG-GAP repeat protein</fullName>
    </recommendedName>
</protein>
<sequence>MKKIIFRAITFIYLVGINFTTMAFNINLNIVGQGQVEASDKTCSTSCDIATDNSLQTLVAKASPGWHFIGWQGQKCDMGNGVIIPSEKQYIKGIGSAAGGAKSLETIDFNNDGIDDLIGISLFNGKVNSYENLGDGTFVSNSIISGFAYPSSLDSYDWNNDGYKDLFVAEFSSDDRGIKMYLNDGNGGFVYEKTFTFESARPYSFSVIDYDLDSRPDFVISSFGANISGDLFVLVKSIVNEKLTWFKNTEQGFKEQQVIAEKAAITLDTYQAHEDAIPQILTAEIQLGEVAVYSNEGGKDRQVVSSIWASYGATFGDIDENGNVDILTANYKPSVLSLFYGQGEGEYSKPVALARPEEGLTATAFGDFNNDSYIDVATGEFNEFQFYYYATSGFDQCIVKQSSSLDLIATFKQGDSVSSDGEQGAGGSLVWLLFIIVPLLFRGCLLKKYTR</sequence>
<dbReference type="OrthoDB" id="100785at2"/>
<keyword evidence="1" id="KW-0732">Signal</keyword>
<dbReference type="InterPro" id="IPR013517">
    <property type="entry name" value="FG-GAP"/>
</dbReference>
<reference evidence="3 4" key="1">
    <citation type="submission" date="2014-08" db="EMBL/GenBank/DDBJ databases">
        <title>Genomic and Phenotypic Diversity of Colwellia psychrerythraea strains from Disparate Marine Basins.</title>
        <authorList>
            <person name="Techtmann S.M."/>
            <person name="Stelling S.C."/>
            <person name="Utturkar S.M."/>
            <person name="Alshibli N."/>
            <person name="Harris A."/>
            <person name="Brown S.D."/>
            <person name="Hazen T.C."/>
        </authorList>
    </citation>
    <scope>NUCLEOTIDE SEQUENCE [LARGE SCALE GENOMIC DNA]</scope>
    <source>
        <strain evidence="3 4">GAB14E</strain>
    </source>
</reference>
<name>A0A099KZU0_COLPS</name>
<dbReference type="EMBL" id="JQEC01000015">
    <property type="protein sequence ID" value="KGJ95113.1"/>
    <property type="molecule type" value="Genomic_DNA"/>
</dbReference>
<dbReference type="Proteomes" id="UP000029868">
    <property type="component" value="Unassembled WGS sequence"/>
</dbReference>
<evidence type="ECO:0008006" key="5">
    <source>
        <dbReference type="Google" id="ProtNLM"/>
    </source>
</evidence>
<proteinExistence type="predicted"/>
<feature type="transmembrane region" description="Helical" evidence="2">
    <location>
        <begin position="425"/>
        <end position="445"/>
    </location>
</feature>
<dbReference type="PANTHER" id="PTHR44103:SF1">
    <property type="entry name" value="PROPROTEIN CONVERTASE P"/>
    <property type="match status" value="1"/>
</dbReference>